<evidence type="ECO:0000256" key="1">
    <source>
        <dbReference type="SAM" id="MobiDB-lite"/>
    </source>
</evidence>
<organism evidence="2">
    <name type="scientific">bioreactor metagenome</name>
    <dbReference type="NCBI Taxonomy" id="1076179"/>
    <lineage>
        <taxon>unclassified sequences</taxon>
        <taxon>metagenomes</taxon>
        <taxon>ecological metagenomes</taxon>
    </lineage>
</organism>
<name>A0A645DHS0_9ZZZZ</name>
<sequence length="334" mass="34562">MAWITGRIGGRLEGRDTATGLGRGHGPGSEQVDGPELVDVRVDDVVGREQLGGPQVARGTTLAGEGRLDHAAALGGEHPGEDGQGALVERQRGGGVAGHPGIDDLPSEQTGEVGGGPDQAHATDRQQREGDRVVTGVVGQVGGGDDLRRLDDLTLGVLHRHDARVLGEREHRLGLHRDAGPARDVVDDHRQVGGVGRSPEMGQQPLLRGTGVVRGDDEQTVGAGTGRLPGQLAGVPGGIGADPGDDVRPVPDLVDDSRDQGRLLLVGGRRSLPGGAVDDQTVVAQIVHQMGGERPGGRQVQLTLLIERRHHGGQQPAEGRLRGSVRGVGHGAIL</sequence>
<feature type="compositionally biased region" description="Basic and acidic residues" evidence="1">
    <location>
        <begin position="121"/>
        <end position="132"/>
    </location>
</feature>
<proteinExistence type="predicted"/>
<protein>
    <submittedName>
        <fullName evidence="2">Uncharacterized protein</fullName>
    </submittedName>
</protein>
<reference evidence="2" key="1">
    <citation type="submission" date="2019-08" db="EMBL/GenBank/DDBJ databases">
        <authorList>
            <person name="Kucharzyk K."/>
            <person name="Murdoch R.W."/>
            <person name="Higgins S."/>
            <person name="Loffler F."/>
        </authorList>
    </citation>
    <scope>NUCLEOTIDE SEQUENCE</scope>
</reference>
<evidence type="ECO:0000313" key="2">
    <source>
        <dbReference type="EMBL" id="MPM88807.1"/>
    </source>
</evidence>
<dbReference type="EMBL" id="VSSQ01036350">
    <property type="protein sequence ID" value="MPM88807.1"/>
    <property type="molecule type" value="Genomic_DNA"/>
</dbReference>
<feature type="region of interest" description="Disordered" evidence="1">
    <location>
        <begin position="1"/>
        <end position="34"/>
    </location>
</feature>
<dbReference type="AlphaFoldDB" id="A0A645DHS0"/>
<gene>
    <name evidence="2" type="ORF">SDC9_135911</name>
</gene>
<feature type="region of interest" description="Disordered" evidence="1">
    <location>
        <begin position="91"/>
        <end position="132"/>
    </location>
</feature>
<accession>A0A645DHS0</accession>
<comment type="caution">
    <text evidence="2">The sequence shown here is derived from an EMBL/GenBank/DDBJ whole genome shotgun (WGS) entry which is preliminary data.</text>
</comment>